<dbReference type="GO" id="GO:0005737">
    <property type="term" value="C:cytoplasm"/>
    <property type="evidence" value="ECO:0007669"/>
    <property type="project" value="TreeGrafter"/>
</dbReference>
<feature type="domain" description="Alpha-carbonic anhydrase" evidence="5">
    <location>
        <begin position="1"/>
        <end position="209"/>
    </location>
</feature>
<dbReference type="Proteomes" id="UP000504634">
    <property type="component" value="Unplaced"/>
</dbReference>
<dbReference type="GO" id="GO:0008270">
    <property type="term" value="F:zinc ion binding"/>
    <property type="evidence" value="ECO:0007669"/>
    <property type="project" value="UniProtKB-UniRule"/>
</dbReference>
<dbReference type="InterPro" id="IPR023561">
    <property type="entry name" value="Carbonic_anhydrase_a-class"/>
</dbReference>
<keyword evidence="2 4" id="KW-0479">Metal-binding</keyword>
<sequence>MPELLLAYYDVPLESPLKLSSNGHLDLIIPKTTGGHKPYVIGASLNTQYEAESIHFHWGSAETLGSEHEIDNKRFDIEMHIVHRNMRYPDMNEAKKHPDGLAVLAIMYMFGRPNAITRTVNPKFFRGSGPRLNELFPKLKANNFFTYNGSLTSGNCEESVTWIVFAQELTMTKLLTSIFSSIQDSNGGHLKPNYRQIQPLNNRTVFYRP</sequence>
<evidence type="ECO:0000259" key="5">
    <source>
        <dbReference type="PROSITE" id="PS51144"/>
    </source>
</evidence>
<dbReference type="EC" id="4.2.1.1" evidence="4"/>
<keyword evidence="6" id="KW-1185">Reference proteome</keyword>
<dbReference type="CDD" id="cd00326">
    <property type="entry name" value="alpha_CA"/>
    <property type="match status" value="1"/>
</dbReference>
<dbReference type="PANTHER" id="PTHR18952">
    <property type="entry name" value="CARBONIC ANHYDRASE"/>
    <property type="match status" value="1"/>
</dbReference>
<comment type="function">
    <text evidence="4">Reversible hydration of carbon dioxide.</text>
</comment>
<comment type="catalytic activity">
    <reaction evidence="4">
        <text>hydrogencarbonate + H(+) = CO2 + H2O</text>
        <dbReference type="Rhea" id="RHEA:10748"/>
        <dbReference type="ChEBI" id="CHEBI:15377"/>
        <dbReference type="ChEBI" id="CHEBI:15378"/>
        <dbReference type="ChEBI" id="CHEBI:16526"/>
        <dbReference type="ChEBI" id="CHEBI:17544"/>
        <dbReference type="EC" id="4.2.1.1"/>
    </reaction>
</comment>
<dbReference type="PANTHER" id="PTHR18952:SF137">
    <property type="entry name" value="CARBONIC ANHYDRASE"/>
    <property type="match status" value="1"/>
</dbReference>
<evidence type="ECO:0000256" key="1">
    <source>
        <dbReference type="ARBA" id="ARBA00010718"/>
    </source>
</evidence>
<comment type="similarity">
    <text evidence="1 4">Belongs to the alpha-carbonic anhydrase family.</text>
</comment>
<comment type="cofactor">
    <cofactor evidence="4">
        <name>Zn(2+)</name>
        <dbReference type="ChEBI" id="CHEBI:29105"/>
    </cofactor>
</comment>
<dbReference type="SUPFAM" id="SSF51069">
    <property type="entry name" value="Carbonic anhydrase"/>
    <property type="match status" value="1"/>
</dbReference>
<evidence type="ECO:0000313" key="6">
    <source>
        <dbReference type="Proteomes" id="UP000504634"/>
    </source>
</evidence>
<reference evidence="7" key="1">
    <citation type="submission" date="2025-08" db="UniProtKB">
        <authorList>
            <consortium name="RefSeq"/>
        </authorList>
    </citation>
    <scope>IDENTIFICATION</scope>
    <source>
        <strain evidence="7">11010-0011.00</strain>
        <tissue evidence="7">Whole body</tissue>
    </source>
</reference>
<accession>A0A6J2TKM5</accession>
<keyword evidence="3 4" id="KW-0862">Zinc</keyword>
<organism evidence="6 7">
    <name type="scientific">Drosophila lebanonensis</name>
    <name type="common">Fruit fly</name>
    <name type="synonym">Scaptodrosophila lebanonensis</name>
    <dbReference type="NCBI Taxonomy" id="7225"/>
    <lineage>
        <taxon>Eukaryota</taxon>
        <taxon>Metazoa</taxon>
        <taxon>Ecdysozoa</taxon>
        <taxon>Arthropoda</taxon>
        <taxon>Hexapoda</taxon>
        <taxon>Insecta</taxon>
        <taxon>Pterygota</taxon>
        <taxon>Neoptera</taxon>
        <taxon>Endopterygota</taxon>
        <taxon>Diptera</taxon>
        <taxon>Brachycera</taxon>
        <taxon>Muscomorpha</taxon>
        <taxon>Ephydroidea</taxon>
        <taxon>Drosophilidae</taxon>
        <taxon>Scaptodrosophila</taxon>
    </lineage>
</organism>
<proteinExistence type="inferred from homology"/>
<dbReference type="InterPro" id="IPR018338">
    <property type="entry name" value="Carbonic_anhydrase_a-class_CS"/>
</dbReference>
<name>A0A6J2TKM5_DROLE</name>
<dbReference type="SMART" id="SM01057">
    <property type="entry name" value="Carb_anhydrase"/>
    <property type="match status" value="1"/>
</dbReference>
<keyword evidence="4" id="KW-0456">Lyase</keyword>
<gene>
    <name evidence="7" type="primary">LOC115625593</name>
</gene>
<dbReference type="InterPro" id="IPR001148">
    <property type="entry name" value="CA_dom"/>
</dbReference>
<dbReference type="GeneID" id="115625593"/>
<evidence type="ECO:0000256" key="2">
    <source>
        <dbReference type="ARBA" id="ARBA00022723"/>
    </source>
</evidence>
<dbReference type="GO" id="GO:0004089">
    <property type="term" value="F:carbonate dehydratase activity"/>
    <property type="evidence" value="ECO:0007669"/>
    <property type="project" value="UniProtKB-UniRule"/>
</dbReference>
<evidence type="ECO:0000256" key="4">
    <source>
        <dbReference type="RuleBase" id="RU367011"/>
    </source>
</evidence>
<evidence type="ECO:0000313" key="7">
    <source>
        <dbReference type="RefSeq" id="XP_030376569.1"/>
    </source>
</evidence>
<dbReference type="Pfam" id="PF00194">
    <property type="entry name" value="Carb_anhydrase"/>
    <property type="match status" value="1"/>
</dbReference>
<protein>
    <recommendedName>
        <fullName evidence="4">Carbonic anhydrase</fullName>
        <ecNumber evidence="4">4.2.1.1</ecNumber>
    </recommendedName>
</protein>
<dbReference type="AlphaFoldDB" id="A0A6J2TKM5"/>
<dbReference type="PROSITE" id="PS51144">
    <property type="entry name" value="ALPHA_CA_2"/>
    <property type="match status" value="1"/>
</dbReference>
<dbReference type="InterPro" id="IPR036398">
    <property type="entry name" value="CA_dom_sf"/>
</dbReference>
<evidence type="ECO:0000256" key="3">
    <source>
        <dbReference type="ARBA" id="ARBA00022833"/>
    </source>
</evidence>
<dbReference type="Gene3D" id="3.10.200.10">
    <property type="entry name" value="Alpha carbonic anhydrase"/>
    <property type="match status" value="1"/>
</dbReference>
<dbReference type="RefSeq" id="XP_030376569.1">
    <property type="nucleotide sequence ID" value="XM_030520709.1"/>
</dbReference>
<dbReference type="PROSITE" id="PS00162">
    <property type="entry name" value="ALPHA_CA_1"/>
    <property type="match status" value="1"/>
</dbReference>
<dbReference type="OrthoDB" id="429145at2759"/>